<feature type="transmembrane region" description="Helical" evidence="2">
    <location>
        <begin position="12"/>
        <end position="34"/>
    </location>
</feature>
<feature type="region of interest" description="Disordered" evidence="1">
    <location>
        <begin position="196"/>
        <end position="216"/>
    </location>
</feature>
<evidence type="ECO:0000259" key="3">
    <source>
        <dbReference type="PROSITE" id="PS51781"/>
    </source>
</evidence>
<keyword evidence="2" id="KW-0472">Membrane</keyword>
<evidence type="ECO:0000256" key="2">
    <source>
        <dbReference type="SAM" id="Phobius"/>
    </source>
</evidence>
<gene>
    <name evidence="4" type="ORF">UT61_C0041G0004</name>
</gene>
<reference evidence="4 5" key="1">
    <citation type="journal article" date="2015" name="Nature">
        <title>rRNA introns, odd ribosomes, and small enigmatic genomes across a large radiation of phyla.</title>
        <authorList>
            <person name="Brown C.T."/>
            <person name="Hug L.A."/>
            <person name="Thomas B.C."/>
            <person name="Sharon I."/>
            <person name="Castelle C.J."/>
            <person name="Singh A."/>
            <person name="Wilkins M.J."/>
            <person name="Williams K.H."/>
            <person name="Banfield J.F."/>
        </authorList>
    </citation>
    <scope>NUCLEOTIDE SEQUENCE [LARGE SCALE GENOMIC DNA]</scope>
</reference>
<sequence>MLNSVSMEKLRRVGLILLGLILGGGLLFIVIDLFKPKVAGLFVETNPSAKVLVDGVQMGMTPYRTTTKPGEVIILLIPESFNVSLATYETKVTLIPGVETVIRREFRELDDVSAGEIVSFDKINKDETSLAVVTDPDSAQLTIDGIDRAYTPHKTSSILPGEHTLDISADGYLDRVVRVKTHRGYKLTAFVKLGKTSMNPQESSPTTIPTPEPTSSYERKVEILQTDTGFLRVRENPSTLGKEIRQVRPGESYSLLDIDGKTGWFKIELEDGTVGWISNQYAREIESVSPTPTPAP</sequence>
<evidence type="ECO:0000256" key="1">
    <source>
        <dbReference type="SAM" id="MobiDB-lite"/>
    </source>
</evidence>
<comment type="caution">
    <text evidence="4">The sequence shown here is derived from an EMBL/GenBank/DDBJ whole genome shotgun (WGS) entry which is preliminary data.</text>
</comment>
<evidence type="ECO:0000313" key="4">
    <source>
        <dbReference type="EMBL" id="KKR28817.1"/>
    </source>
</evidence>
<dbReference type="PROSITE" id="PS51781">
    <property type="entry name" value="SH3B"/>
    <property type="match status" value="1"/>
</dbReference>
<keyword evidence="2" id="KW-1133">Transmembrane helix</keyword>
<accession>A0A0G0STC2</accession>
<feature type="domain" description="SH3b" evidence="3">
    <location>
        <begin position="220"/>
        <end position="286"/>
    </location>
</feature>
<dbReference type="InterPro" id="IPR013229">
    <property type="entry name" value="PEGA"/>
</dbReference>
<keyword evidence="2" id="KW-0812">Transmembrane</keyword>
<organism evidence="4 5">
    <name type="scientific">Candidatus Woesebacteria bacterium GW2011_GWA1_39_8</name>
    <dbReference type="NCBI Taxonomy" id="1618552"/>
    <lineage>
        <taxon>Bacteria</taxon>
        <taxon>Candidatus Woeseibacteriota</taxon>
    </lineage>
</organism>
<evidence type="ECO:0000313" key="5">
    <source>
        <dbReference type="Proteomes" id="UP000034793"/>
    </source>
</evidence>
<proteinExistence type="predicted"/>
<dbReference type="Pfam" id="PF08308">
    <property type="entry name" value="PEGA"/>
    <property type="match status" value="1"/>
</dbReference>
<name>A0A0G0STC2_9BACT</name>
<dbReference type="Pfam" id="PF08239">
    <property type="entry name" value="SH3_3"/>
    <property type="match status" value="1"/>
</dbReference>
<protein>
    <submittedName>
        <fullName evidence="4">PEGA domain protein</fullName>
    </submittedName>
</protein>
<dbReference type="Gene3D" id="2.30.30.40">
    <property type="entry name" value="SH3 Domains"/>
    <property type="match status" value="1"/>
</dbReference>
<feature type="compositionally biased region" description="Low complexity" evidence="1">
    <location>
        <begin position="202"/>
        <end position="216"/>
    </location>
</feature>
<dbReference type="InterPro" id="IPR003646">
    <property type="entry name" value="SH3-like_bac-type"/>
</dbReference>
<dbReference type="AlphaFoldDB" id="A0A0G0STC2"/>
<dbReference type="EMBL" id="LBXL01000041">
    <property type="protein sequence ID" value="KKR28817.1"/>
    <property type="molecule type" value="Genomic_DNA"/>
</dbReference>
<dbReference type="SMART" id="SM00287">
    <property type="entry name" value="SH3b"/>
    <property type="match status" value="1"/>
</dbReference>
<dbReference type="Proteomes" id="UP000034793">
    <property type="component" value="Unassembled WGS sequence"/>
</dbReference>